<comment type="caution">
    <text evidence="2">The sequence shown here is derived from an EMBL/GenBank/DDBJ whole genome shotgun (WGS) entry which is preliminary data.</text>
</comment>
<dbReference type="AlphaFoldDB" id="A0A1Z5IUK9"/>
<evidence type="ECO:0000256" key="1">
    <source>
        <dbReference type="SAM" id="MobiDB-lite"/>
    </source>
</evidence>
<evidence type="ECO:0000313" key="3">
    <source>
        <dbReference type="Proteomes" id="UP000198414"/>
    </source>
</evidence>
<sequence length="91" mass="9437">MADQEYGTQSDIRVAPELSFSLAGTIDATGVTANSRGRKIIKAGTPVVADGWLEDGTQALHAVRSTPDDTSTGPKVDSVTTTDTTATVTLE</sequence>
<feature type="region of interest" description="Disordered" evidence="1">
    <location>
        <begin position="64"/>
        <end position="91"/>
    </location>
</feature>
<name>A0A1Z5IUK9_9LACO</name>
<proteinExistence type="predicted"/>
<feature type="compositionally biased region" description="Low complexity" evidence="1">
    <location>
        <begin position="76"/>
        <end position="91"/>
    </location>
</feature>
<dbReference type="OrthoDB" id="1955612at2"/>
<gene>
    <name evidence="2" type="ORF">IWT25_00756</name>
</gene>
<dbReference type="Proteomes" id="UP000198414">
    <property type="component" value="Unassembled WGS sequence"/>
</dbReference>
<accession>A0A1Z5IUK9</accession>
<reference evidence="2 3" key="1">
    <citation type="submission" date="2015-11" db="EMBL/GenBank/DDBJ databases">
        <title>Draft genome sequences of new species of the genus Lactobacillus isolated from orchardgrass silage.</title>
        <authorList>
            <person name="Tohno M."/>
            <person name="Tanizawa Y."/>
            <person name="Arita M."/>
        </authorList>
    </citation>
    <scope>NUCLEOTIDE SEQUENCE [LARGE SCALE GENOMIC DNA]</scope>
    <source>
        <strain evidence="2 3">IWT25</strain>
    </source>
</reference>
<organism evidence="2 3">
    <name type="scientific">Secundilactobacillus pentosiphilus</name>
    <dbReference type="NCBI Taxonomy" id="1714682"/>
    <lineage>
        <taxon>Bacteria</taxon>
        <taxon>Bacillati</taxon>
        <taxon>Bacillota</taxon>
        <taxon>Bacilli</taxon>
        <taxon>Lactobacillales</taxon>
        <taxon>Lactobacillaceae</taxon>
        <taxon>Secundilactobacillus</taxon>
    </lineage>
</organism>
<evidence type="ECO:0000313" key="2">
    <source>
        <dbReference type="EMBL" id="GAX05450.1"/>
    </source>
</evidence>
<protein>
    <submittedName>
        <fullName evidence="2">Uncharacterized protein</fullName>
    </submittedName>
</protein>
<dbReference type="RefSeq" id="WP_089120755.1">
    <property type="nucleotide sequence ID" value="NZ_BCMI01000005.1"/>
</dbReference>
<dbReference type="EMBL" id="BCMI01000005">
    <property type="protein sequence ID" value="GAX05450.1"/>
    <property type="molecule type" value="Genomic_DNA"/>
</dbReference>